<dbReference type="InterPro" id="IPR007219">
    <property type="entry name" value="XnlR_reg_dom"/>
</dbReference>
<evidence type="ECO:0000256" key="4">
    <source>
        <dbReference type="ARBA" id="ARBA00023125"/>
    </source>
</evidence>
<dbReference type="CDD" id="cd12148">
    <property type="entry name" value="fungal_TF_MHR"/>
    <property type="match status" value="1"/>
</dbReference>
<evidence type="ECO:0000256" key="2">
    <source>
        <dbReference type="ARBA" id="ARBA00022833"/>
    </source>
</evidence>
<proteinExistence type="predicted"/>
<dbReference type="PANTHER" id="PTHR31313:SF81">
    <property type="entry name" value="TY1 ENHANCER ACTIVATOR"/>
    <property type="match status" value="1"/>
</dbReference>
<dbReference type="GO" id="GO:0008270">
    <property type="term" value="F:zinc ion binding"/>
    <property type="evidence" value="ECO:0007669"/>
    <property type="project" value="InterPro"/>
</dbReference>
<accession>A0A9P7CC50</accession>
<keyword evidence="1" id="KW-0479">Metal-binding</keyword>
<evidence type="ECO:0000313" key="9">
    <source>
        <dbReference type="Proteomes" id="UP000717996"/>
    </source>
</evidence>
<gene>
    <name evidence="8" type="ORF">G6F51_005561</name>
</gene>
<name>A0A9P7CC50_RHIOR</name>
<dbReference type="GO" id="GO:0003677">
    <property type="term" value="F:DNA binding"/>
    <property type="evidence" value="ECO:0007669"/>
    <property type="project" value="UniProtKB-KW"/>
</dbReference>
<evidence type="ECO:0000313" key="8">
    <source>
        <dbReference type="EMBL" id="KAG1545279.1"/>
    </source>
</evidence>
<keyword evidence="5" id="KW-0804">Transcription</keyword>
<dbReference type="GO" id="GO:0006351">
    <property type="term" value="P:DNA-templated transcription"/>
    <property type="evidence" value="ECO:0007669"/>
    <property type="project" value="InterPro"/>
</dbReference>
<reference evidence="8" key="1">
    <citation type="journal article" date="2020" name="Microb. Genom.">
        <title>Genetic diversity of clinical and environmental Mucorales isolates obtained from an investigation of mucormycosis cases among solid organ transplant recipients.</title>
        <authorList>
            <person name="Nguyen M.H."/>
            <person name="Kaul D."/>
            <person name="Muto C."/>
            <person name="Cheng S.J."/>
            <person name="Richter R.A."/>
            <person name="Bruno V.M."/>
            <person name="Liu G."/>
            <person name="Beyhan S."/>
            <person name="Sundermann A.J."/>
            <person name="Mounaud S."/>
            <person name="Pasculle A.W."/>
            <person name="Nierman W.C."/>
            <person name="Driscoll E."/>
            <person name="Cumbie R."/>
            <person name="Clancy C.J."/>
            <person name="Dupont C.L."/>
        </authorList>
    </citation>
    <scope>NUCLEOTIDE SEQUENCE</scope>
    <source>
        <strain evidence="8">GL16</strain>
    </source>
</reference>
<evidence type="ECO:0000256" key="5">
    <source>
        <dbReference type="ARBA" id="ARBA00023163"/>
    </source>
</evidence>
<evidence type="ECO:0000259" key="7">
    <source>
        <dbReference type="SMART" id="SM00906"/>
    </source>
</evidence>
<dbReference type="SMART" id="SM00906">
    <property type="entry name" value="Fungal_trans"/>
    <property type="match status" value="1"/>
</dbReference>
<sequence>MIPIAPAINNKINTTNEKIVIPKTKPQVDCVYSSKQVKEGSSGRSYTAMLENRVRHMEILIQKLAKQKENASKYMPKENNEEGIDTNNSSICSDENACSIISDGIESLQQQMNNLTVKDYQRIRYIGSSSGMHLIDQDILKNNRKVQLFDEPSWFIQKLNDDNEENVIMKAKEVQQTQNTQLNGPIPERIKIFEDMTLITHEIADLLIFYYFTRIHPGCAVVNKIEFLEQYYFHNSSPPDKYLTYSIAFLGSMIASADDFEGRITSKELMTIRKHLKDKAYQIIGISYKRPLVSTIQALLVLSVYVEDEVENEDEDMSHWFISGMAIRLAQDMGLHLDCSNWKIPSYEIELRRRLWYSCYFIDRWGSAQLGRPMTINDDEFDVKLPSPYELGTNVPRTLAQTIPPLLLQAYTALEQKIPIYHGCSSFIGITKLLGQVLIALYSAKARQQRSKELIYSLEHSLNLWKQSIVTEMISKSEIHEDLPLINISYFTLLIFIYRPFINADTEDPEFVFKALGICTSAAHHILNFAEMETKRTFINAPWSPITYSIFQAAIIFLHNAKGENELLKRQGQEALNRCIRLYIYGPDACLTRTAKVLLAVASAYRVSFEAINCSLSFKCTPSPSLDTIQPVIITRETLPSKETQEIVHQYHPIHTKIATMTNSLCLNSTRPEDMFNFSLNSAGFLKGSLDVYNNQTEPIQQQQHQQQQQQQQQQWDSSNVDFHSELFTINNENFLQDFNLSSLKSDVPLWDVPSGVTWNEWEEFMKHSG</sequence>
<evidence type="ECO:0000256" key="1">
    <source>
        <dbReference type="ARBA" id="ARBA00022723"/>
    </source>
</evidence>
<dbReference type="OrthoDB" id="2123952at2759"/>
<comment type="caution">
    <text evidence="8">The sequence shown here is derived from an EMBL/GenBank/DDBJ whole genome shotgun (WGS) entry which is preliminary data.</text>
</comment>
<dbReference type="EMBL" id="JAANIT010000690">
    <property type="protein sequence ID" value="KAG1545279.1"/>
    <property type="molecule type" value="Genomic_DNA"/>
</dbReference>
<organism evidence="8 9">
    <name type="scientific">Rhizopus oryzae</name>
    <name type="common">Mucormycosis agent</name>
    <name type="synonym">Rhizopus arrhizus var. delemar</name>
    <dbReference type="NCBI Taxonomy" id="64495"/>
    <lineage>
        <taxon>Eukaryota</taxon>
        <taxon>Fungi</taxon>
        <taxon>Fungi incertae sedis</taxon>
        <taxon>Mucoromycota</taxon>
        <taxon>Mucoromycotina</taxon>
        <taxon>Mucoromycetes</taxon>
        <taxon>Mucorales</taxon>
        <taxon>Mucorineae</taxon>
        <taxon>Rhizopodaceae</taxon>
        <taxon>Rhizopus</taxon>
    </lineage>
</organism>
<dbReference type="Pfam" id="PF04082">
    <property type="entry name" value="Fungal_trans"/>
    <property type="match status" value="1"/>
</dbReference>
<dbReference type="InterPro" id="IPR051615">
    <property type="entry name" value="Transcr_Regulatory_Elem"/>
</dbReference>
<feature type="domain" description="Xylanolytic transcriptional activator regulatory" evidence="7">
    <location>
        <begin position="319"/>
        <end position="392"/>
    </location>
</feature>
<keyword evidence="4" id="KW-0238">DNA-binding</keyword>
<keyword evidence="3" id="KW-0805">Transcription regulation</keyword>
<keyword evidence="6" id="KW-0539">Nucleus</keyword>
<evidence type="ECO:0000256" key="6">
    <source>
        <dbReference type="ARBA" id="ARBA00023242"/>
    </source>
</evidence>
<dbReference type="AlphaFoldDB" id="A0A9P7CC50"/>
<evidence type="ECO:0000256" key="3">
    <source>
        <dbReference type="ARBA" id="ARBA00023015"/>
    </source>
</evidence>
<dbReference type="PANTHER" id="PTHR31313">
    <property type="entry name" value="TY1 ENHANCER ACTIVATOR"/>
    <property type="match status" value="1"/>
</dbReference>
<keyword evidence="2" id="KW-0862">Zinc</keyword>
<dbReference type="Proteomes" id="UP000717996">
    <property type="component" value="Unassembled WGS sequence"/>
</dbReference>
<protein>
    <recommendedName>
        <fullName evidence="7">Xylanolytic transcriptional activator regulatory domain-containing protein</fullName>
    </recommendedName>
</protein>